<accession>A0AAN9LSI0</accession>
<sequence>MGIFLTLRLRGDFDIEVEDSEWLSNLHSLTSLELSSWHNLSSSRQLLQTISELIPNLIESKFSKLETQNSLLSLDISDNELNNYVPARF</sequence>
<name>A0AAN9LSI0_PHACN</name>
<evidence type="ECO:0000313" key="1">
    <source>
        <dbReference type="EMBL" id="KAK7341309.1"/>
    </source>
</evidence>
<dbReference type="AlphaFoldDB" id="A0AAN9LSI0"/>
<proteinExistence type="predicted"/>
<organism evidence="1 2">
    <name type="scientific">Phaseolus coccineus</name>
    <name type="common">Scarlet runner bean</name>
    <name type="synonym">Phaseolus multiflorus</name>
    <dbReference type="NCBI Taxonomy" id="3886"/>
    <lineage>
        <taxon>Eukaryota</taxon>
        <taxon>Viridiplantae</taxon>
        <taxon>Streptophyta</taxon>
        <taxon>Embryophyta</taxon>
        <taxon>Tracheophyta</taxon>
        <taxon>Spermatophyta</taxon>
        <taxon>Magnoliopsida</taxon>
        <taxon>eudicotyledons</taxon>
        <taxon>Gunneridae</taxon>
        <taxon>Pentapetalae</taxon>
        <taxon>rosids</taxon>
        <taxon>fabids</taxon>
        <taxon>Fabales</taxon>
        <taxon>Fabaceae</taxon>
        <taxon>Papilionoideae</taxon>
        <taxon>50 kb inversion clade</taxon>
        <taxon>NPAAA clade</taxon>
        <taxon>indigoferoid/millettioid clade</taxon>
        <taxon>Phaseoleae</taxon>
        <taxon>Phaseolus</taxon>
    </lineage>
</organism>
<protein>
    <submittedName>
        <fullName evidence="1">Uncharacterized protein</fullName>
    </submittedName>
</protein>
<dbReference type="Proteomes" id="UP001374584">
    <property type="component" value="Unassembled WGS sequence"/>
</dbReference>
<evidence type="ECO:0000313" key="2">
    <source>
        <dbReference type="Proteomes" id="UP001374584"/>
    </source>
</evidence>
<comment type="caution">
    <text evidence="1">The sequence shown here is derived from an EMBL/GenBank/DDBJ whole genome shotgun (WGS) entry which is preliminary data.</text>
</comment>
<reference evidence="1 2" key="1">
    <citation type="submission" date="2024-01" db="EMBL/GenBank/DDBJ databases">
        <title>The genomes of 5 underutilized Papilionoideae crops provide insights into root nodulation and disease resistanc.</title>
        <authorList>
            <person name="Jiang F."/>
        </authorList>
    </citation>
    <scope>NUCLEOTIDE SEQUENCE [LARGE SCALE GENOMIC DNA]</scope>
    <source>
        <strain evidence="1">JINMINGXINNONG_FW02</strain>
        <tissue evidence="1">Leaves</tissue>
    </source>
</reference>
<keyword evidence="2" id="KW-1185">Reference proteome</keyword>
<gene>
    <name evidence="1" type="ORF">VNO80_24235</name>
</gene>
<dbReference type="EMBL" id="JAYMYR010000009">
    <property type="protein sequence ID" value="KAK7341309.1"/>
    <property type="molecule type" value="Genomic_DNA"/>
</dbReference>